<evidence type="ECO:0000256" key="2">
    <source>
        <dbReference type="ARBA" id="ARBA00022612"/>
    </source>
</evidence>
<keyword evidence="9" id="KW-0067">ATP-binding</keyword>
<accession>A0ABM1Y9U7</accession>
<evidence type="ECO:0000313" key="18">
    <source>
        <dbReference type="Proteomes" id="UP000069940"/>
    </source>
</evidence>
<evidence type="ECO:0000313" key="17">
    <source>
        <dbReference type="EnsemblMetazoa" id="AALFPA23_007134.P9451"/>
    </source>
</evidence>
<evidence type="ECO:0000256" key="4">
    <source>
        <dbReference type="ARBA" id="ARBA00022722"/>
    </source>
</evidence>
<evidence type="ECO:0000259" key="16">
    <source>
        <dbReference type="PROSITE" id="PS50994"/>
    </source>
</evidence>
<evidence type="ECO:0000256" key="6">
    <source>
        <dbReference type="ARBA" id="ARBA00022741"/>
    </source>
</evidence>
<keyword evidence="18" id="KW-1185">Reference proteome</keyword>
<dbReference type="InterPro" id="IPR054722">
    <property type="entry name" value="PolX-like_BBD"/>
</dbReference>
<evidence type="ECO:0000256" key="12">
    <source>
        <dbReference type="ARBA" id="ARBA00022918"/>
    </source>
</evidence>
<keyword evidence="13" id="KW-0808">Transferase</keyword>
<evidence type="ECO:0000256" key="9">
    <source>
        <dbReference type="ARBA" id="ARBA00022840"/>
    </source>
</evidence>
<evidence type="ECO:0000256" key="7">
    <source>
        <dbReference type="ARBA" id="ARBA00022759"/>
    </source>
</evidence>
<keyword evidence="13" id="KW-0548">Nucleotidyltransferase</keyword>
<keyword evidence="5" id="KW-0479">Metal-binding</keyword>
<organism evidence="17 18">
    <name type="scientific">Aedes albopictus</name>
    <name type="common">Asian tiger mosquito</name>
    <name type="synonym">Stegomyia albopicta</name>
    <dbReference type="NCBI Taxonomy" id="7160"/>
    <lineage>
        <taxon>Eukaryota</taxon>
        <taxon>Metazoa</taxon>
        <taxon>Ecdysozoa</taxon>
        <taxon>Arthropoda</taxon>
        <taxon>Hexapoda</taxon>
        <taxon>Insecta</taxon>
        <taxon>Pterygota</taxon>
        <taxon>Neoptera</taxon>
        <taxon>Endopterygota</taxon>
        <taxon>Diptera</taxon>
        <taxon>Nematocera</taxon>
        <taxon>Culicoidea</taxon>
        <taxon>Culicidae</taxon>
        <taxon>Culicinae</taxon>
        <taxon>Aedini</taxon>
        <taxon>Aedes</taxon>
        <taxon>Stegomyia</taxon>
    </lineage>
</organism>
<dbReference type="PROSITE" id="PS50994">
    <property type="entry name" value="INTEGRASE"/>
    <property type="match status" value="1"/>
</dbReference>
<dbReference type="PANTHER" id="PTHR42648:SF11">
    <property type="entry name" value="TRANSPOSON TY4-P GAG-POL POLYPROTEIN"/>
    <property type="match status" value="1"/>
</dbReference>
<evidence type="ECO:0000256" key="10">
    <source>
        <dbReference type="ARBA" id="ARBA00022842"/>
    </source>
</evidence>
<dbReference type="SUPFAM" id="SSF53098">
    <property type="entry name" value="Ribonuclease H-like"/>
    <property type="match status" value="1"/>
</dbReference>
<sequence>MCANRKYFVSLSEPRQDTPKSVTVADGKRAVVKGVGSCKFSCVGGGGDEKQISLSEVLFVPELDMNLVSVGRLVQKGARVIFDKNGCTIANGDRIAAVAPSSKGLYYLQMVERANAVSGQCHAKDCIHEWHRKLGHREPQAILDLDRKGLATGIKRKSDTVDAIRDFVRLVKTQFGRPPKIIRSDQGGEYRSAELVKFLKQEGIQQQFTTAYTPQQNGVAERKNRSLVEMARYMIIESRSHYRY</sequence>
<dbReference type="Proteomes" id="UP000069940">
    <property type="component" value="Unassembled WGS sequence"/>
</dbReference>
<comment type="function">
    <text evidence="1">The aspartyl protease (PR) mediates the proteolytic cleavages of the Gag and Gag-Pol polyproteins after assembly of the VLP.</text>
</comment>
<dbReference type="PANTHER" id="PTHR42648">
    <property type="entry name" value="TRANSPOSASE, PUTATIVE-RELATED"/>
    <property type="match status" value="1"/>
</dbReference>
<name>A0ABM1Y9U7_AEDAL</name>
<keyword evidence="2" id="KW-1188">Viral release from host cell</keyword>
<dbReference type="Pfam" id="PF22936">
    <property type="entry name" value="Pol_BBD"/>
    <property type="match status" value="1"/>
</dbReference>
<dbReference type="InterPro" id="IPR012337">
    <property type="entry name" value="RNaseH-like_sf"/>
</dbReference>
<evidence type="ECO:0000256" key="13">
    <source>
        <dbReference type="ARBA" id="ARBA00022932"/>
    </source>
</evidence>
<keyword evidence="14" id="KW-0917">Virion maturation</keyword>
<dbReference type="RefSeq" id="XP_062703749.1">
    <property type="nucleotide sequence ID" value="XM_062847765.1"/>
</dbReference>
<keyword evidence="15" id="KW-0233">DNA recombination</keyword>
<dbReference type="Gene3D" id="3.30.420.10">
    <property type="entry name" value="Ribonuclease H-like superfamily/Ribonuclease H"/>
    <property type="match status" value="1"/>
</dbReference>
<dbReference type="GeneID" id="134286188"/>
<protein>
    <recommendedName>
        <fullName evidence="16">Integrase catalytic domain-containing protein</fullName>
    </recommendedName>
</protein>
<evidence type="ECO:0000256" key="1">
    <source>
        <dbReference type="ARBA" id="ARBA00002180"/>
    </source>
</evidence>
<dbReference type="InterPro" id="IPR039537">
    <property type="entry name" value="Retrotran_Ty1/copia-like"/>
</dbReference>
<keyword evidence="8" id="KW-0378">Hydrolase</keyword>
<dbReference type="EnsemblMetazoa" id="AALFPA23_007134.R9451">
    <property type="protein sequence ID" value="AALFPA23_007134.P9451"/>
    <property type="gene ID" value="AALFPA23_007134"/>
</dbReference>
<keyword evidence="10" id="KW-0460">Magnesium</keyword>
<reference evidence="18" key="1">
    <citation type="journal article" date="2015" name="Proc. Natl. Acad. Sci. U.S.A.">
        <title>Genome sequence of the Asian Tiger mosquito, Aedes albopictus, reveals insights into its biology, genetics, and evolution.</title>
        <authorList>
            <person name="Chen X.G."/>
            <person name="Jiang X."/>
            <person name="Gu J."/>
            <person name="Xu M."/>
            <person name="Wu Y."/>
            <person name="Deng Y."/>
            <person name="Zhang C."/>
            <person name="Bonizzoni M."/>
            <person name="Dermauw W."/>
            <person name="Vontas J."/>
            <person name="Armbruster P."/>
            <person name="Huang X."/>
            <person name="Yang Y."/>
            <person name="Zhang H."/>
            <person name="He W."/>
            <person name="Peng H."/>
            <person name="Liu Y."/>
            <person name="Wu K."/>
            <person name="Chen J."/>
            <person name="Lirakis M."/>
            <person name="Topalis P."/>
            <person name="Van Leeuwen T."/>
            <person name="Hall A.B."/>
            <person name="Jiang X."/>
            <person name="Thorpe C."/>
            <person name="Mueller R.L."/>
            <person name="Sun C."/>
            <person name="Waterhouse R.M."/>
            <person name="Yan G."/>
            <person name="Tu Z.J."/>
            <person name="Fang X."/>
            <person name="James A.A."/>
        </authorList>
    </citation>
    <scope>NUCLEOTIDE SEQUENCE [LARGE SCALE GENOMIC DNA]</scope>
    <source>
        <strain evidence="18">Foshan</strain>
    </source>
</reference>
<keyword evidence="12" id="KW-0695">RNA-directed DNA polymerase</keyword>
<dbReference type="InterPro" id="IPR001584">
    <property type="entry name" value="Integrase_cat-core"/>
</dbReference>
<reference evidence="17" key="2">
    <citation type="submission" date="2025-05" db="UniProtKB">
        <authorList>
            <consortium name="EnsemblMetazoa"/>
        </authorList>
    </citation>
    <scope>IDENTIFICATION</scope>
    <source>
        <strain evidence="17">Foshan</strain>
    </source>
</reference>
<dbReference type="Pfam" id="PF00665">
    <property type="entry name" value="rve"/>
    <property type="match status" value="1"/>
</dbReference>
<keyword evidence="3" id="KW-0645">Protease</keyword>
<evidence type="ECO:0000256" key="3">
    <source>
        <dbReference type="ARBA" id="ARBA00022670"/>
    </source>
</evidence>
<keyword evidence="11" id="KW-0229">DNA integration</keyword>
<feature type="domain" description="Integrase catalytic" evidence="16">
    <location>
        <begin position="96"/>
        <end position="244"/>
    </location>
</feature>
<keyword evidence="13" id="KW-0239">DNA-directed DNA polymerase</keyword>
<evidence type="ECO:0000256" key="5">
    <source>
        <dbReference type="ARBA" id="ARBA00022723"/>
    </source>
</evidence>
<keyword evidence="6" id="KW-0547">Nucleotide-binding</keyword>
<keyword evidence="7" id="KW-0255">Endonuclease</keyword>
<dbReference type="InterPro" id="IPR036397">
    <property type="entry name" value="RNaseH_sf"/>
</dbReference>
<proteinExistence type="predicted"/>
<evidence type="ECO:0000256" key="15">
    <source>
        <dbReference type="ARBA" id="ARBA00023172"/>
    </source>
</evidence>
<evidence type="ECO:0000256" key="11">
    <source>
        <dbReference type="ARBA" id="ARBA00022908"/>
    </source>
</evidence>
<keyword evidence="4" id="KW-0540">Nuclease</keyword>
<evidence type="ECO:0000256" key="8">
    <source>
        <dbReference type="ARBA" id="ARBA00022801"/>
    </source>
</evidence>
<evidence type="ECO:0000256" key="14">
    <source>
        <dbReference type="ARBA" id="ARBA00023113"/>
    </source>
</evidence>